<dbReference type="PANTHER" id="PTHR43630:SF2">
    <property type="entry name" value="GLYCOSYLTRANSFERASE"/>
    <property type="match status" value="1"/>
</dbReference>
<dbReference type="Proteomes" id="UP000177855">
    <property type="component" value="Unassembled WGS sequence"/>
</dbReference>
<keyword evidence="1" id="KW-1133">Transmembrane helix</keyword>
<organism evidence="3 4">
    <name type="scientific">Candidatus Woesebacteria bacterium RIFOXYA1_FULL_40_18</name>
    <dbReference type="NCBI Taxonomy" id="1802532"/>
    <lineage>
        <taxon>Bacteria</taxon>
        <taxon>Candidatus Woeseibacteriota</taxon>
    </lineage>
</organism>
<feature type="domain" description="Glycosyltransferase 2-like" evidence="2">
    <location>
        <begin position="7"/>
        <end position="144"/>
    </location>
</feature>
<sequence length="277" mass="31974">MRSPFVSIIVPTYNEARNIGRLLESIKKQTYSKIETLVVDDGSKDNTIEICKEHKARVFARSHAERSVQRNFGAKMAKGKYLFFLDADMELSPKVIAECVSVINKKDKMIAATILEKPVASSFWEKTKAFERSFYNIKGDETTDAARFFDMQTFWKIGGYDEKITGPEDWDLTERLIRKKYKIGVVAALIYHHEKVPSLVNLLKKKYYYALKAHRFLKKNKTPVLSAKTIYFLRPVFYKNWRKLISNPKLSLGMFTMLFLEQGAGLVGYLVGLIKNE</sequence>
<accession>A0A1F8CK35</accession>
<feature type="transmembrane region" description="Helical" evidence="1">
    <location>
        <begin position="252"/>
        <end position="274"/>
    </location>
</feature>
<name>A0A1F8CK35_9BACT</name>
<dbReference type="SUPFAM" id="SSF53448">
    <property type="entry name" value="Nucleotide-diphospho-sugar transferases"/>
    <property type="match status" value="1"/>
</dbReference>
<dbReference type="Gene3D" id="3.90.550.10">
    <property type="entry name" value="Spore Coat Polysaccharide Biosynthesis Protein SpsA, Chain A"/>
    <property type="match status" value="1"/>
</dbReference>
<dbReference type="InterPro" id="IPR001173">
    <property type="entry name" value="Glyco_trans_2-like"/>
</dbReference>
<dbReference type="PANTHER" id="PTHR43630">
    <property type="entry name" value="POLY-BETA-1,6-N-ACETYL-D-GLUCOSAMINE SYNTHASE"/>
    <property type="match status" value="1"/>
</dbReference>
<evidence type="ECO:0000313" key="4">
    <source>
        <dbReference type="Proteomes" id="UP000177855"/>
    </source>
</evidence>
<dbReference type="EMBL" id="MGHS01000044">
    <property type="protein sequence ID" value="OGM75965.1"/>
    <property type="molecule type" value="Genomic_DNA"/>
</dbReference>
<keyword evidence="1" id="KW-0472">Membrane</keyword>
<keyword evidence="1" id="KW-0812">Transmembrane</keyword>
<dbReference type="AlphaFoldDB" id="A0A1F8CK35"/>
<dbReference type="STRING" id="1802532.A2210_01975"/>
<evidence type="ECO:0000256" key="1">
    <source>
        <dbReference type="SAM" id="Phobius"/>
    </source>
</evidence>
<protein>
    <recommendedName>
        <fullName evidence="2">Glycosyltransferase 2-like domain-containing protein</fullName>
    </recommendedName>
</protein>
<comment type="caution">
    <text evidence="3">The sequence shown here is derived from an EMBL/GenBank/DDBJ whole genome shotgun (WGS) entry which is preliminary data.</text>
</comment>
<reference evidence="3 4" key="1">
    <citation type="journal article" date="2016" name="Nat. Commun.">
        <title>Thousands of microbial genomes shed light on interconnected biogeochemical processes in an aquifer system.</title>
        <authorList>
            <person name="Anantharaman K."/>
            <person name="Brown C.T."/>
            <person name="Hug L.A."/>
            <person name="Sharon I."/>
            <person name="Castelle C.J."/>
            <person name="Probst A.J."/>
            <person name="Thomas B.C."/>
            <person name="Singh A."/>
            <person name="Wilkins M.J."/>
            <person name="Karaoz U."/>
            <person name="Brodie E.L."/>
            <person name="Williams K.H."/>
            <person name="Hubbard S.S."/>
            <person name="Banfield J.F."/>
        </authorList>
    </citation>
    <scope>NUCLEOTIDE SEQUENCE [LARGE SCALE GENOMIC DNA]</scope>
</reference>
<proteinExistence type="predicted"/>
<evidence type="ECO:0000313" key="3">
    <source>
        <dbReference type="EMBL" id="OGM75965.1"/>
    </source>
</evidence>
<dbReference type="Pfam" id="PF00535">
    <property type="entry name" value="Glycos_transf_2"/>
    <property type="match status" value="1"/>
</dbReference>
<evidence type="ECO:0000259" key="2">
    <source>
        <dbReference type="Pfam" id="PF00535"/>
    </source>
</evidence>
<gene>
    <name evidence="3" type="ORF">A2210_01975</name>
</gene>
<dbReference type="InterPro" id="IPR029044">
    <property type="entry name" value="Nucleotide-diphossugar_trans"/>
</dbReference>